<sequence length="264" mass="28029">MTALPSLLTLNLSRPPDARARGLLEYLWHRDEDLLVLTETGLGGGSALVESVCRSAGFSVQSSLSAPTGRRRRGLDPAALGVLVVARAGALVRDEGVPEVAVLPERVLTLRVGAGPDSLRLIAVYGAASDPVRYSSSVQRQRKRDWLLAFCTWLSQLPPAPTVIVGDLNIVAPGHPDKLAYVLDQERTAYDLITGPLGFVDAYAAAHARSGLAGEPTWVDHSGVGCRYDYLLAGPGVPSVGDFAIDHTPRLAGLTDHSALFAHL</sequence>
<dbReference type="Proteomes" id="UP001499938">
    <property type="component" value="Unassembled WGS sequence"/>
</dbReference>
<dbReference type="SUPFAM" id="SSF56219">
    <property type="entry name" value="DNase I-like"/>
    <property type="match status" value="1"/>
</dbReference>
<gene>
    <name evidence="1" type="ORF">GCM10009811_29460</name>
</gene>
<reference evidence="1 2" key="1">
    <citation type="journal article" date="2019" name="Int. J. Syst. Evol. Microbiol.">
        <title>The Global Catalogue of Microorganisms (GCM) 10K type strain sequencing project: providing services to taxonomists for standard genome sequencing and annotation.</title>
        <authorList>
            <consortium name="The Broad Institute Genomics Platform"/>
            <consortium name="The Broad Institute Genome Sequencing Center for Infectious Disease"/>
            <person name="Wu L."/>
            <person name="Ma J."/>
        </authorList>
    </citation>
    <scope>NUCLEOTIDE SEQUENCE [LARGE SCALE GENOMIC DNA]</scope>
    <source>
        <strain evidence="1 2">JCM 15592</strain>
    </source>
</reference>
<dbReference type="EMBL" id="BAAAPO010000044">
    <property type="protein sequence ID" value="GAA1803925.1"/>
    <property type="molecule type" value="Genomic_DNA"/>
</dbReference>
<name>A0ABN2LZ26_9MICO</name>
<dbReference type="InterPro" id="IPR036691">
    <property type="entry name" value="Endo/exonu/phosph_ase_sf"/>
</dbReference>
<protein>
    <recommendedName>
        <fullName evidence="3">Endonuclease/exonuclease/phosphatase domain-containing protein</fullName>
    </recommendedName>
</protein>
<proteinExistence type="predicted"/>
<dbReference type="Gene3D" id="3.60.10.10">
    <property type="entry name" value="Endonuclease/exonuclease/phosphatase"/>
    <property type="match status" value="1"/>
</dbReference>
<evidence type="ECO:0000313" key="1">
    <source>
        <dbReference type="EMBL" id="GAA1803925.1"/>
    </source>
</evidence>
<organism evidence="1 2">
    <name type="scientific">Nostocoides veronense</name>
    <dbReference type="NCBI Taxonomy" id="330836"/>
    <lineage>
        <taxon>Bacteria</taxon>
        <taxon>Bacillati</taxon>
        <taxon>Actinomycetota</taxon>
        <taxon>Actinomycetes</taxon>
        <taxon>Micrococcales</taxon>
        <taxon>Intrasporangiaceae</taxon>
        <taxon>Nostocoides</taxon>
    </lineage>
</organism>
<comment type="caution">
    <text evidence="1">The sequence shown here is derived from an EMBL/GenBank/DDBJ whole genome shotgun (WGS) entry which is preliminary data.</text>
</comment>
<keyword evidence="2" id="KW-1185">Reference proteome</keyword>
<accession>A0ABN2LZ26</accession>
<evidence type="ECO:0008006" key="3">
    <source>
        <dbReference type="Google" id="ProtNLM"/>
    </source>
</evidence>
<evidence type="ECO:0000313" key="2">
    <source>
        <dbReference type="Proteomes" id="UP001499938"/>
    </source>
</evidence>
<dbReference type="RefSeq" id="WP_344087097.1">
    <property type="nucleotide sequence ID" value="NZ_BAAAPO010000044.1"/>
</dbReference>